<dbReference type="EMBL" id="CAJFCV020000005">
    <property type="protein sequence ID" value="CAG9121952.1"/>
    <property type="molecule type" value="Genomic_DNA"/>
</dbReference>
<evidence type="ECO:0000313" key="1">
    <source>
        <dbReference type="EMBL" id="CAD5230872.1"/>
    </source>
</evidence>
<dbReference type="Proteomes" id="UP000095284">
    <property type="component" value="Unplaced"/>
</dbReference>
<organism evidence="2 4">
    <name type="scientific">Bursaphelenchus xylophilus</name>
    <name type="common">Pinewood nematode worm</name>
    <name type="synonym">Aphelenchoides xylophilus</name>
    <dbReference type="NCBI Taxonomy" id="6326"/>
    <lineage>
        <taxon>Eukaryota</taxon>
        <taxon>Metazoa</taxon>
        <taxon>Ecdysozoa</taxon>
        <taxon>Nematoda</taxon>
        <taxon>Chromadorea</taxon>
        <taxon>Rhabditida</taxon>
        <taxon>Tylenchina</taxon>
        <taxon>Tylenchomorpha</taxon>
        <taxon>Aphelenchoidea</taxon>
        <taxon>Aphelenchoididae</taxon>
        <taxon>Bursaphelenchus</taxon>
    </lineage>
</organism>
<dbReference type="OrthoDB" id="10464224at2759"/>
<keyword evidence="3" id="KW-1185">Reference proteome</keyword>
<name>A0A1I7SBJ4_BURXY</name>
<evidence type="ECO:0000313" key="2">
    <source>
        <dbReference type="Proteomes" id="UP000095284"/>
    </source>
</evidence>
<dbReference type="Proteomes" id="UP000659654">
    <property type="component" value="Unassembled WGS sequence"/>
</dbReference>
<dbReference type="Proteomes" id="UP000582659">
    <property type="component" value="Unassembled WGS sequence"/>
</dbReference>
<reference evidence="1" key="2">
    <citation type="submission" date="2020-09" db="EMBL/GenBank/DDBJ databases">
        <authorList>
            <person name="Kikuchi T."/>
        </authorList>
    </citation>
    <scope>NUCLEOTIDE SEQUENCE</scope>
    <source>
        <strain evidence="1">Ka4C1</strain>
    </source>
</reference>
<gene>
    <name evidence="1" type="ORF">BXYJ_LOCUS11198</name>
</gene>
<accession>A0A1I7SBJ4</accession>
<protein>
    <submittedName>
        <fullName evidence="1">(pine wood nematode) hypothetical protein</fullName>
    </submittedName>
</protein>
<proteinExistence type="predicted"/>
<evidence type="ECO:0000313" key="4">
    <source>
        <dbReference type="WBParaSite" id="BXY_1039300.1"/>
    </source>
</evidence>
<dbReference type="WBParaSite" id="BXY_1039300.1">
    <property type="protein sequence ID" value="BXY_1039300.1"/>
    <property type="gene ID" value="BXY_1039300"/>
</dbReference>
<dbReference type="AlphaFoldDB" id="A0A1I7SBJ4"/>
<evidence type="ECO:0000313" key="3">
    <source>
        <dbReference type="Proteomes" id="UP000659654"/>
    </source>
</evidence>
<reference evidence="4" key="1">
    <citation type="submission" date="2016-11" db="UniProtKB">
        <authorList>
            <consortium name="WormBaseParasite"/>
        </authorList>
    </citation>
    <scope>IDENTIFICATION</scope>
</reference>
<sequence>MAKHDSFPDSLSSGCLASTSFTESITCGPTSCGQYFARSPVIDRHVADGSSLIFSKKSEDDDGEFYSSTIIRIYNKYAEKVENEKTPLYKRILSRISGLMTDRRGNYPMDCRIEHQPPSNVSFINYRVIRD</sequence>
<dbReference type="EMBL" id="CAJFDI010000005">
    <property type="protein sequence ID" value="CAD5230872.1"/>
    <property type="molecule type" value="Genomic_DNA"/>
</dbReference>